<name>A0ABU4K813_9ACTN</name>
<accession>A0ABU4K813</accession>
<organism evidence="2 3">
    <name type="scientific">Streptomyces roseolus</name>
    <dbReference type="NCBI Taxonomy" id="67358"/>
    <lineage>
        <taxon>Bacteria</taxon>
        <taxon>Bacillati</taxon>
        <taxon>Actinomycetota</taxon>
        <taxon>Actinomycetes</taxon>
        <taxon>Kitasatosporales</taxon>
        <taxon>Streptomycetaceae</taxon>
        <taxon>Streptomyces</taxon>
    </lineage>
</organism>
<keyword evidence="3" id="KW-1185">Reference proteome</keyword>
<dbReference type="Proteomes" id="UP001278571">
    <property type="component" value="Unassembled WGS sequence"/>
</dbReference>
<reference evidence="2 3" key="1">
    <citation type="submission" date="2023-10" db="EMBL/GenBank/DDBJ databases">
        <authorList>
            <person name="Wang X.X."/>
        </authorList>
    </citation>
    <scope>NUCLEOTIDE SEQUENCE [LARGE SCALE GENOMIC DNA]</scope>
    <source>
        <strain evidence="2 3">NBRC 12816</strain>
    </source>
</reference>
<feature type="region of interest" description="Disordered" evidence="1">
    <location>
        <begin position="55"/>
        <end position="102"/>
    </location>
</feature>
<dbReference type="EMBL" id="JAWJZF010000372">
    <property type="protein sequence ID" value="MDX2293894.1"/>
    <property type="molecule type" value="Genomic_DNA"/>
</dbReference>
<comment type="caution">
    <text evidence="2">The sequence shown here is derived from an EMBL/GenBank/DDBJ whole genome shotgun (WGS) entry which is preliminary data.</text>
</comment>
<gene>
    <name evidence="2" type="ORF">R2363_17135</name>
</gene>
<evidence type="ECO:0000256" key="1">
    <source>
        <dbReference type="SAM" id="MobiDB-lite"/>
    </source>
</evidence>
<dbReference type="RefSeq" id="WP_319010215.1">
    <property type="nucleotide sequence ID" value="NZ_JAWJZF010000372.1"/>
</dbReference>
<proteinExistence type="predicted"/>
<protein>
    <submittedName>
        <fullName evidence="2">Uncharacterized protein</fullName>
    </submittedName>
</protein>
<feature type="compositionally biased region" description="Acidic residues" evidence="1">
    <location>
        <begin position="79"/>
        <end position="89"/>
    </location>
</feature>
<evidence type="ECO:0000313" key="3">
    <source>
        <dbReference type="Proteomes" id="UP001278571"/>
    </source>
</evidence>
<evidence type="ECO:0000313" key="2">
    <source>
        <dbReference type="EMBL" id="MDX2293894.1"/>
    </source>
</evidence>
<sequence>MLSSRRVLVLIKHLPRDSALQRALHGEAAEWSVTDHLLAATVDHLAISNWMFQCVNGSEDGDQPDPPQPVPRPGAGGEETPDGGPEEAPEAVSAGDLARFFG</sequence>